<dbReference type="SUPFAM" id="SSF48479">
    <property type="entry name" value="Cytochrome c oxidase subunit E"/>
    <property type="match status" value="1"/>
</dbReference>
<dbReference type="InterPro" id="IPR036545">
    <property type="entry name" value="Cyt_c_oxidase_su5A/6_sf"/>
</dbReference>
<comment type="subunit">
    <text evidence="13">Component of the cytochrome c oxidase (complex IV, CIV), a multisubunit enzyme composed of a catalytic core of 3 subunits and several supernumerary subunits. The complex exists as a monomer or a dimer and forms supercomplexes (SCs) in the inner mitochondrial membrane with ubiquinol-cytochrome c oxidoreductase (cytochrome b-c1 complex, complex III, CIII).</text>
</comment>
<dbReference type="OrthoDB" id="18388at2759"/>
<dbReference type="AlphaFoldDB" id="A0A7M5X8S1"/>
<dbReference type="Gene3D" id="1.25.40.40">
    <property type="entry name" value="Cytochrome c oxidase, subunit Va/VI"/>
    <property type="match status" value="1"/>
</dbReference>
<sequence length="137" mass="15474">MLRTSLVRAGIATSRALKSQAPSGVVAARWSSSKPKESDEAFDARWEAYFNREDIDSWEVRKGMNELYGYDLVPEPKIISSALKACRRIDDFAMSVRVFEMVRDKACGDKEIYNYVLQQCRGTIDELGLSTPEELGI</sequence>
<dbReference type="InterPro" id="IPR003204">
    <property type="entry name" value="Cyt_c_oxidase_su5A/6"/>
</dbReference>
<evidence type="ECO:0000256" key="3">
    <source>
        <dbReference type="ARBA" id="ARBA00007972"/>
    </source>
</evidence>
<comment type="subcellular location">
    <subcellularLocation>
        <location evidence="1 13">Mitochondrion inner membrane</location>
        <topology evidence="1 13">Peripheral membrane protein</topology>
        <orientation evidence="1 13">Matrix side</orientation>
    </subcellularLocation>
</comment>
<comment type="function">
    <text evidence="13">Component of the cytochrome c oxidase, the last enzyme in the mitochondrial electron transport chain which drives oxidative phosphorylation. The respiratory chain contains 3 multisubunit complexes succinate dehydrogenase (complex II, CII), ubiquinol-cytochrome c oxidoreductase (cytochrome b-c1 complex, complex III, CIII) and cytochrome c oxidase (complex IV, CIV), that cooperate to transfer electrons derived from NADH and succinate to molecular oxygen, creating an electrochemical gradient over the inner membrane that drives transmembrane transport and the ATP synthase. Cytochrome c oxidase is the component of the respiratory chain that catalyzes the reduction of oxygen to water. Electrons originating from reduced cytochrome c in the intermembrane space (IMS) are transferred via the dinuclear copper A center (CU(A)) of subunit 2 and heme A of subunit 1 to the active site in subunit 1, a binuclear center (BNC) formed by heme A3 and copper B (CU(B)). The BNC reduces molecular oxygen to 2 water molecules using 4 electrons from cytochrome c in the IMS and 4 protons from the mitochondrial matrix.</text>
</comment>
<keyword evidence="11 13" id="KW-0472">Membrane</keyword>
<keyword evidence="10 13" id="KW-0496">Mitochondrion</keyword>
<dbReference type="GeneID" id="136799348"/>
<comment type="similarity">
    <text evidence="3 13">Belongs to the cytochrome c oxidase subunit 5A family.</text>
</comment>
<dbReference type="FunFam" id="1.25.40.40:FF:000001">
    <property type="entry name" value="Cytochrome c oxidase subunit VI"/>
    <property type="match status" value="1"/>
</dbReference>
<dbReference type="CDD" id="cd00923">
    <property type="entry name" value="Cyt_c_Oxidase_Va"/>
    <property type="match status" value="1"/>
</dbReference>
<name>A0A7M5X8S1_9CNID</name>
<dbReference type="GO" id="GO:0006123">
    <property type="term" value="P:mitochondrial electron transport, cytochrome c to oxygen"/>
    <property type="evidence" value="ECO:0007669"/>
    <property type="project" value="UniProtKB-UniRule"/>
</dbReference>
<evidence type="ECO:0000256" key="6">
    <source>
        <dbReference type="ARBA" id="ARBA00022723"/>
    </source>
</evidence>
<evidence type="ECO:0000256" key="2">
    <source>
        <dbReference type="ARBA" id="ARBA00004673"/>
    </source>
</evidence>
<dbReference type="UniPathway" id="UPA00705"/>
<evidence type="ECO:0000256" key="11">
    <source>
        <dbReference type="ARBA" id="ARBA00023136"/>
    </source>
</evidence>
<accession>A0A7M5X8S1</accession>
<evidence type="ECO:0000313" key="14">
    <source>
        <dbReference type="EnsemblMetazoa" id="CLYHEMP019023.2"/>
    </source>
</evidence>
<proteinExistence type="inferred from homology"/>
<dbReference type="GO" id="GO:0045277">
    <property type="term" value="C:respiratory chain complex IV"/>
    <property type="evidence" value="ECO:0007669"/>
    <property type="project" value="UniProtKB-UniRule"/>
</dbReference>
<evidence type="ECO:0000256" key="5">
    <source>
        <dbReference type="ARBA" id="ARBA00022617"/>
    </source>
</evidence>
<dbReference type="Pfam" id="PF02284">
    <property type="entry name" value="COX5A"/>
    <property type="match status" value="1"/>
</dbReference>
<keyword evidence="6 13" id="KW-0479">Metal-binding</keyword>
<evidence type="ECO:0000256" key="9">
    <source>
        <dbReference type="ARBA" id="ARBA00023004"/>
    </source>
</evidence>
<evidence type="ECO:0000256" key="4">
    <source>
        <dbReference type="ARBA" id="ARBA00021968"/>
    </source>
</evidence>
<dbReference type="RefSeq" id="XP_066912152.1">
    <property type="nucleotide sequence ID" value="XM_067056051.1"/>
</dbReference>
<evidence type="ECO:0000256" key="10">
    <source>
        <dbReference type="ARBA" id="ARBA00023128"/>
    </source>
</evidence>
<dbReference type="EnsemblMetazoa" id="CLYHEMT019023.2">
    <property type="protein sequence ID" value="CLYHEMP019023.2"/>
    <property type="gene ID" value="CLYHEMG019023"/>
</dbReference>
<dbReference type="GO" id="GO:0005743">
    <property type="term" value="C:mitochondrial inner membrane"/>
    <property type="evidence" value="ECO:0007669"/>
    <property type="project" value="UniProtKB-SubCell"/>
</dbReference>
<evidence type="ECO:0000256" key="7">
    <source>
        <dbReference type="ARBA" id="ARBA00022792"/>
    </source>
</evidence>
<keyword evidence="8 13" id="KW-0809">Transit peptide</keyword>
<keyword evidence="5 13" id="KW-0349">Heme</keyword>
<evidence type="ECO:0000256" key="12">
    <source>
        <dbReference type="ARBA" id="ARBA00031049"/>
    </source>
</evidence>
<dbReference type="Proteomes" id="UP000594262">
    <property type="component" value="Unplaced"/>
</dbReference>
<evidence type="ECO:0000256" key="1">
    <source>
        <dbReference type="ARBA" id="ARBA00004443"/>
    </source>
</evidence>
<keyword evidence="9 13" id="KW-0408">Iron</keyword>
<keyword evidence="7 13" id="KW-0999">Mitochondrion inner membrane</keyword>
<dbReference type="GO" id="GO:0046872">
    <property type="term" value="F:metal ion binding"/>
    <property type="evidence" value="ECO:0007669"/>
    <property type="project" value="UniProtKB-UniRule"/>
</dbReference>
<evidence type="ECO:0000313" key="15">
    <source>
        <dbReference type="Proteomes" id="UP000594262"/>
    </source>
</evidence>
<reference evidence="14" key="1">
    <citation type="submission" date="2021-01" db="UniProtKB">
        <authorList>
            <consortium name="EnsemblMetazoa"/>
        </authorList>
    </citation>
    <scope>IDENTIFICATION</scope>
</reference>
<evidence type="ECO:0000256" key="8">
    <source>
        <dbReference type="ARBA" id="ARBA00022946"/>
    </source>
</evidence>
<comment type="pathway">
    <text evidence="2 13">Energy metabolism; oxidative phosphorylation.</text>
</comment>
<dbReference type="PANTHER" id="PTHR14200:SF11">
    <property type="entry name" value="CYTOCHROME C OXIDASE SUBUNIT 5A, MITOCHONDRIAL"/>
    <property type="match status" value="1"/>
</dbReference>
<evidence type="ECO:0000256" key="13">
    <source>
        <dbReference type="RuleBase" id="RU368103"/>
    </source>
</evidence>
<keyword evidence="15" id="KW-1185">Reference proteome</keyword>
<protein>
    <recommendedName>
        <fullName evidence="4 13">Cytochrome c oxidase subunit 5A, mitochondrial</fullName>
    </recommendedName>
    <alternativeName>
        <fullName evidence="12 13">Cytochrome c oxidase polypeptide Va</fullName>
    </alternativeName>
</protein>
<organism evidence="14 15">
    <name type="scientific">Clytia hemisphaerica</name>
    <dbReference type="NCBI Taxonomy" id="252671"/>
    <lineage>
        <taxon>Eukaryota</taxon>
        <taxon>Metazoa</taxon>
        <taxon>Cnidaria</taxon>
        <taxon>Hydrozoa</taxon>
        <taxon>Hydroidolina</taxon>
        <taxon>Leptothecata</taxon>
        <taxon>Obeliida</taxon>
        <taxon>Clytiidae</taxon>
        <taxon>Clytia</taxon>
    </lineage>
</organism>
<dbReference type="PANTHER" id="PTHR14200">
    <property type="entry name" value="CYTOCHROME C OXIDASE POLYPEPTIDE"/>
    <property type="match status" value="1"/>
</dbReference>